<protein>
    <recommendedName>
        <fullName evidence="4">DUF3575 domain-containing protein</fullName>
    </recommendedName>
</protein>
<evidence type="ECO:0008006" key="4">
    <source>
        <dbReference type="Google" id="ProtNLM"/>
    </source>
</evidence>
<feature type="chain" id="PRO_5016353642" description="DUF3575 domain-containing protein" evidence="1">
    <location>
        <begin position="26"/>
        <end position="227"/>
    </location>
</feature>
<keyword evidence="3" id="KW-1185">Reference proteome</keyword>
<accession>A0A328BDB2</accession>
<evidence type="ECO:0000313" key="3">
    <source>
        <dbReference type="Proteomes" id="UP000248553"/>
    </source>
</evidence>
<feature type="signal peptide" evidence="1">
    <location>
        <begin position="1"/>
        <end position="25"/>
    </location>
</feature>
<evidence type="ECO:0000313" key="2">
    <source>
        <dbReference type="EMBL" id="RAK63846.1"/>
    </source>
</evidence>
<sequence length="227" mass="25289">MRAAAATGCRTLGAWALLLGSAAYAQTPPPPKLPGWVLKANVFQPLARGYHLEAEKLWRAHPRTSLGLTAQWYRGAVTGLTVRREVQPGERVRGFGAELLPRLYFPGPDAQPQSGFYLAAGPHVQQFRLHFQEYGWVEQTRPDELPILVYSPLPYTETITRYGASALAGYQGPLELGPLMLDFYAGIGWRHTRSRSALPESRYRTSMLDYGARGLYFPVGFKLGVRL</sequence>
<dbReference type="OrthoDB" id="876200at2"/>
<organism evidence="2 3">
    <name type="scientific">Hymenobacter edaphi</name>
    <dbReference type="NCBI Taxonomy" id="2211146"/>
    <lineage>
        <taxon>Bacteria</taxon>
        <taxon>Pseudomonadati</taxon>
        <taxon>Bacteroidota</taxon>
        <taxon>Cytophagia</taxon>
        <taxon>Cytophagales</taxon>
        <taxon>Hymenobacteraceae</taxon>
        <taxon>Hymenobacter</taxon>
    </lineage>
</organism>
<dbReference type="AlphaFoldDB" id="A0A328BDB2"/>
<comment type="caution">
    <text evidence="2">The sequence shown here is derived from an EMBL/GenBank/DDBJ whole genome shotgun (WGS) entry which is preliminary data.</text>
</comment>
<evidence type="ECO:0000256" key="1">
    <source>
        <dbReference type="SAM" id="SignalP"/>
    </source>
</evidence>
<dbReference type="RefSeq" id="WP_111479964.1">
    <property type="nucleotide sequence ID" value="NZ_QHKM01000008.1"/>
</dbReference>
<name>A0A328BDB2_9BACT</name>
<dbReference type="EMBL" id="QHKM01000008">
    <property type="protein sequence ID" value="RAK63846.1"/>
    <property type="molecule type" value="Genomic_DNA"/>
</dbReference>
<dbReference type="Proteomes" id="UP000248553">
    <property type="component" value="Unassembled WGS sequence"/>
</dbReference>
<reference evidence="3" key="1">
    <citation type="submission" date="2018-05" db="EMBL/GenBank/DDBJ databases">
        <authorList>
            <person name="Nie L."/>
        </authorList>
    </citation>
    <scope>NUCLEOTIDE SEQUENCE [LARGE SCALE GENOMIC DNA]</scope>
    <source>
        <strain evidence="3">NL</strain>
    </source>
</reference>
<proteinExistence type="predicted"/>
<gene>
    <name evidence="2" type="ORF">DLM85_20050</name>
</gene>
<keyword evidence="1" id="KW-0732">Signal</keyword>